<dbReference type="RefSeq" id="WP_166146019.1">
    <property type="nucleotide sequence ID" value="NZ_JAANYN010000003.1"/>
</dbReference>
<gene>
    <name evidence="1" type="ORF">G9Q97_09315</name>
</gene>
<keyword evidence="2" id="KW-1185">Reference proteome</keyword>
<evidence type="ECO:0000313" key="2">
    <source>
        <dbReference type="Proteomes" id="UP000649799"/>
    </source>
</evidence>
<proteinExistence type="predicted"/>
<name>A0ABX0H6E7_9BACT</name>
<comment type="caution">
    <text evidence="1">The sequence shown here is derived from an EMBL/GenBank/DDBJ whole genome shotgun (WGS) entry which is preliminary data.</text>
</comment>
<protein>
    <submittedName>
        <fullName evidence="1">Uncharacterized protein</fullName>
    </submittedName>
</protein>
<dbReference type="EMBL" id="JAANYN010000003">
    <property type="protein sequence ID" value="NHE57010.1"/>
    <property type="molecule type" value="Genomic_DNA"/>
</dbReference>
<reference evidence="1 2" key="1">
    <citation type="submission" date="2020-03" db="EMBL/GenBank/DDBJ databases">
        <title>Cyclobacterium plantarum sp. nov., a marine bacterium isolated from a coastal-marine wetland.</title>
        <authorList>
            <person name="Sanchez-Porro C."/>
            <person name="Ventosa A."/>
            <person name="Amoozegar M."/>
        </authorList>
    </citation>
    <scope>NUCLEOTIDE SEQUENCE [LARGE SCALE GENOMIC DNA]</scope>
    <source>
        <strain evidence="1 2">GBPx2</strain>
    </source>
</reference>
<dbReference type="Proteomes" id="UP000649799">
    <property type="component" value="Unassembled WGS sequence"/>
</dbReference>
<accession>A0ABX0H6E7</accession>
<organism evidence="1 2">
    <name type="scientific">Cyclobacterium plantarum</name>
    <dbReference type="NCBI Taxonomy" id="2716263"/>
    <lineage>
        <taxon>Bacteria</taxon>
        <taxon>Pseudomonadati</taxon>
        <taxon>Bacteroidota</taxon>
        <taxon>Cytophagia</taxon>
        <taxon>Cytophagales</taxon>
        <taxon>Cyclobacteriaceae</taxon>
        <taxon>Cyclobacterium</taxon>
    </lineage>
</organism>
<dbReference type="PROSITE" id="PS51257">
    <property type="entry name" value="PROKAR_LIPOPROTEIN"/>
    <property type="match status" value="1"/>
</dbReference>
<evidence type="ECO:0000313" key="1">
    <source>
        <dbReference type="EMBL" id="NHE57010.1"/>
    </source>
</evidence>
<sequence>MKNSENFTGIRLIIFLGLSMGILVSCVDQPIEGPVGTGNSQDIEHLQASSFFDWKTTEQVTVLVKGLSADIDISRTLTFETENGNEFYAGVQQMGADFEMTFDLPANVKEVTMIYGAIEKKEEITNKQVSFDFIIDRGNDDIEP</sequence>